<sequence>MLRMRRLSLMTTKRPTSSSPNWGLLMLK</sequence>
<name>C0PA46_MAIZE</name>
<reference evidence="2" key="1">
    <citation type="journal article" date="2009" name="PLoS Genet.">
        <title>Sequencing, mapping, and analysis of 27,455 maize full-length cDNAs.</title>
        <authorList>
            <person name="Soderlund C."/>
            <person name="Descour A."/>
            <person name="Kudrna D."/>
            <person name="Bomhoff M."/>
            <person name="Boyd L."/>
            <person name="Currie J."/>
            <person name="Angelova A."/>
            <person name="Collura K."/>
            <person name="Wissotski M."/>
            <person name="Ashley E."/>
            <person name="Morrow D."/>
            <person name="Fernandes J."/>
            <person name="Walbot V."/>
            <person name="Yu Y."/>
        </authorList>
    </citation>
    <scope>NUCLEOTIDE SEQUENCE</scope>
    <source>
        <strain evidence="2">B73</strain>
    </source>
</reference>
<evidence type="ECO:0000256" key="1">
    <source>
        <dbReference type="SAM" id="MobiDB-lite"/>
    </source>
</evidence>
<organism evidence="2">
    <name type="scientific">Zea mays</name>
    <name type="common">Maize</name>
    <dbReference type="NCBI Taxonomy" id="4577"/>
    <lineage>
        <taxon>Eukaryota</taxon>
        <taxon>Viridiplantae</taxon>
        <taxon>Streptophyta</taxon>
        <taxon>Embryophyta</taxon>
        <taxon>Tracheophyta</taxon>
        <taxon>Spermatophyta</taxon>
        <taxon>Magnoliopsida</taxon>
        <taxon>Liliopsida</taxon>
        <taxon>Poales</taxon>
        <taxon>Poaceae</taxon>
        <taxon>PACMAD clade</taxon>
        <taxon>Panicoideae</taxon>
        <taxon>Andropogonodae</taxon>
        <taxon>Andropogoneae</taxon>
        <taxon>Tripsacinae</taxon>
        <taxon>Zea</taxon>
    </lineage>
</organism>
<feature type="region of interest" description="Disordered" evidence="1">
    <location>
        <begin position="1"/>
        <end position="28"/>
    </location>
</feature>
<dbReference type="AlphaFoldDB" id="C0PA46"/>
<protein>
    <submittedName>
        <fullName evidence="2">Uncharacterized protein</fullName>
    </submittedName>
</protein>
<accession>C0PA46</accession>
<feature type="compositionally biased region" description="Polar residues" evidence="1">
    <location>
        <begin position="9"/>
        <end position="21"/>
    </location>
</feature>
<proteinExistence type="evidence at transcript level"/>
<evidence type="ECO:0000313" key="2">
    <source>
        <dbReference type="EMBL" id="ACN31041.1"/>
    </source>
</evidence>
<dbReference type="EMBL" id="BT065165">
    <property type="protein sequence ID" value="ACN31041.1"/>
    <property type="molecule type" value="mRNA"/>
</dbReference>